<accession>A0A1C7MIW3</accession>
<protein>
    <submittedName>
        <fullName evidence="8">Retrovirus-related Pol polyprotein from transposon opus</fullName>
    </submittedName>
</protein>
<dbReference type="InterPro" id="IPR050951">
    <property type="entry name" value="Retrovirus_Pol_polyprotein"/>
</dbReference>
<dbReference type="Gene3D" id="1.10.340.70">
    <property type="match status" value="1"/>
</dbReference>
<dbReference type="Gene3D" id="3.30.70.270">
    <property type="match status" value="1"/>
</dbReference>
<evidence type="ECO:0000313" key="9">
    <source>
        <dbReference type="Proteomes" id="UP000092993"/>
    </source>
</evidence>
<dbReference type="AlphaFoldDB" id="A0A1C7MIW3"/>
<reference evidence="8 9" key="1">
    <citation type="submission" date="2016-03" db="EMBL/GenBank/DDBJ databases">
        <title>Whole genome sequencing of Grifola frondosa 9006-11.</title>
        <authorList>
            <person name="Min B."/>
            <person name="Park H."/>
            <person name="Kim J.-G."/>
            <person name="Cho H."/>
            <person name="Oh Y.-L."/>
            <person name="Kong W.-S."/>
            <person name="Choi I.-G."/>
        </authorList>
    </citation>
    <scope>NUCLEOTIDE SEQUENCE [LARGE SCALE GENOMIC DNA]</scope>
    <source>
        <strain evidence="8 9">9006-11</strain>
    </source>
</reference>
<evidence type="ECO:0000256" key="4">
    <source>
        <dbReference type="ARBA" id="ARBA00022759"/>
    </source>
</evidence>
<gene>
    <name evidence="8" type="primary">pol_2</name>
    <name evidence="8" type="ORF">A0H81_03694</name>
</gene>
<dbReference type="CDD" id="cd09274">
    <property type="entry name" value="RNase_HI_RT_Ty3"/>
    <property type="match status" value="1"/>
</dbReference>
<dbReference type="SUPFAM" id="SSF53098">
    <property type="entry name" value="Ribonuclease H-like"/>
    <property type="match status" value="1"/>
</dbReference>
<dbReference type="InterPro" id="IPR041373">
    <property type="entry name" value="RT_RNaseH"/>
</dbReference>
<dbReference type="GO" id="GO:0003824">
    <property type="term" value="F:catalytic activity"/>
    <property type="evidence" value="ECO:0007669"/>
    <property type="project" value="UniProtKB-KW"/>
</dbReference>
<evidence type="ECO:0000313" key="8">
    <source>
        <dbReference type="EMBL" id="OBZ76748.1"/>
    </source>
</evidence>
<dbReference type="InterPro" id="IPR043128">
    <property type="entry name" value="Rev_trsase/Diguanyl_cyclase"/>
</dbReference>
<keyword evidence="1" id="KW-0808">Transferase</keyword>
<evidence type="ECO:0000259" key="7">
    <source>
        <dbReference type="Pfam" id="PF17917"/>
    </source>
</evidence>
<dbReference type="GO" id="GO:0003676">
    <property type="term" value="F:nucleic acid binding"/>
    <property type="evidence" value="ECO:0007669"/>
    <property type="project" value="InterPro"/>
</dbReference>
<sequence length="677" mass="75847">MTEAVFAGASVGPKGVTTDLAKLTAIVDWEQPQDALNLNSFLGITGHFRDLIKGYARIEGPLRNLIREVNLPKGAAKATYRCLMADHKLQGRWGRKHTEAFLKLKTVLTSEPVLRRPKWDGTPFIVTTDGCKEGFGAVLSQCFQTVLPNGHVVQRLHPIAFASKRTSRTEEKYKPFILEFAALKFALDKFSDIVWGFPIEIETDCQALRNVLINDKLNAAHARWRDSIIAHQIIDIRHVPGKINVVADGLSRAGENTEWREGDGSTWTVSEDWESATGLLNDVLTVEDDSATLLERFKDEPLFLEVIHALTDTPTDADPAKARRAQHHASQYTIDNGKLWRTHSKTSVCTWPRVECITQAEAIRMAEQEHQTGGHWGRNSIKTVLLDRIYSPRLDQSITIGMQHCAHCKNFGTPHLDSLLNPITRRHPFKLLVGDYLSMPQGTGGYHTIGLFLDTFSQHMWAFKFKTAGSSKTTKDCLGNIFRKEVRKFCETWGMKTHVVSAYSPWINGLVKGSNKLLLHVLQWLCAPELGEDDAANGGWEALPKSWPTHLDNAIHALNHRILPALQFSPKELLLGTVINTKKTPLPDATQPLTETDVATQLAYVAQQRLDGYDAAVKHAIRRATIFNKRVLKRHPGEVIFVPGDLVQVYRNDLAFTVSTARKLTPKWSPRCVSPSE</sequence>
<name>A0A1C7MIW3_GRIFR</name>
<dbReference type="Gene3D" id="3.30.420.10">
    <property type="entry name" value="Ribonuclease H-like superfamily/Ribonuclease H"/>
    <property type="match status" value="1"/>
</dbReference>
<comment type="caution">
    <text evidence="8">The sequence shown here is derived from an EMBL/GenBank/DDBJ whole genome shotgun (WGS) entry which is preliminary data.</text>
</comment>
<keyword evidence="5" id="KW-0378">Hydrolase</keyword>
<dbReference type="InterPro" id="IPR043502">
    <property type="entry name" value="DNA/RNA_pol_sf"/>
</dbReference>
<evidence type="ECO:0000256" key="1">
    <source>
        <dbReference type="ARBA" id="ARBA00022679"/>
    </source>
</evidence>
<dbReference type="Pfam" id="PF17917">
    <property type="entry name" value="RT_RNaseH"/>
    <property type="match status" value="1"/>
</dbReference>
<keyword evidence="9" id="KW-1185">Reference proteome</keyword>
<dbReference type="Proteomes" id="UP000092993">
    <property type="component" value="Unassembled WGS sequence"/>
</dbReference>
<dbReference type="EMBL" id="LUGG01000003">
    <property type="protein sequence ID" value="OBZ76748.1"/>
    <property type="molecule type" value="Genomic_DNA"/>
</dbReference>
<evidence type="ECO:0000256" key="5">
    <source>
        <dbReference type="ARBA" id="ARBA00022801"/>
    </source>
</evidence>
<dbReference type="STRING" id="5627.A0A1C7MIW3"/>
<evidence type="ECO:0000256" key="2">
    <source>
        <dbReference type="ARBA" id="ARBA00022695"/>
    </source>
</evidence>
<keyword evidence="6" id="KW-0695">RNA-directed DNA polymerase</keyword>
<feature type="domain" description="Reverse transcriptase RNase H-like" evidence="7">
    <location>
        <begin position="122"/>
        <end position="227"/>
    </location>
</feature>
<proteinExistence type="predicted"/>
<keyword evidence="4" id="KW-0255">Endonuclease</keyword>
<dbReference type="OrthoDB" id="3234307at2759"/>
<dbReference type="SUPFAM" id="SSF56672">
    <property type="entry name" value="DNA/RNA polymerases"/>
    <property type="match status" value="1"/>
</dbReference>
<evidence type="ECO:0000256" key="6">
    <source>
        <dbReference type="ARBA" id="ARBA00022918"/>
    </source>
</evidence>
<keyword evidence="2" id="KW-0548">Nucleotidyltransferase</keyword>
<keyword evidence="3" id="KW-0540">Nuclease</keyword>
<organism evidence="8 9">
    <name type="scientific">Grifola frondosa</name>
    <name type="common">Maitake</name>
    <name type="synonym">Polyporus frondosus</name>
    <dbReference type="NCBI Taxonomy" id="5627"/>
    <lineage>
        <taxon>Eukaryota</taxon>
        <taxon>Fungi</taxon>
        <taxon>Dikarya</taxon>
        <taxon>Basidiomycota</taxon>
        <taxon>Agaricomycotina</taxon>
        <taxon>Agaricomycetes</taxon>
        <taxon>Polyporales</taxon>
        <taxon>Grifolaceae</taxon>
        <taxon>Grifola</taxon>
    </lineage>
</organism>
<dbReference type="PANTHER" id="PTHR37984">
    <property type="entry name" value="PROTEIN CBG26694"/>
    <property type="match status" value="1"/>
</dbReference>
<evidence type="ECO:0000256" key="3">
    <source>
        <dbReference type="ARBA" id="ARBA00022722"/>
    </source>
</evidence>
<dbReference type="InterPro" id="IPR012337">
    <property type="entry name" value="RNaseH-like_sf"/>
</dbReference>
<dbReference type="InterPro" id="IPR036397">
    <property type="entry name" value="RNaseH_sf"/>
</dbReference>
<dbReference type="PANTHER" id="PTHR37984:SF5">
    <property type="entry name" value="PROTEIN NYNRIN-LIKE"/>
    <property type="match status" value="1"/>
</dbReference>